<feature type="compositionally biased region" description="Basic and acidic residues" evidence="1">
    <location>
        <begin position="271"/>
        <end position="297"/>
    </location>
</feature>
<feature type="compositionally biased region" description="Pro residues" evidence="1">
    <location>
        <begin position="463"/>
        <end position="474"/>
    </location>
</feature>
<evidence type="ECO:0000313" key="2">
    <source>
        <dbReference type="EMBL" id="CEM45457.1"/>
    </source>
</evidence>
<feature type="region of interest" description="Disordered" evidence="1">
    <location>
        <begin position="439"/>
        <end position="482"/>
    </location>
</feature>
<reference evidence="2" key="1">
    <citation type="submission" date="2014-11" db="EMBL/GenBank/DDBJ databases">
        <authorList>
            <person name="Otto D Thomas"/>
            <person name="Naeem Raeece"/>
        </authorList>
    </citation>
    <scope>NUCLEOTIDE SEQUENCE</scope>
</reference>
<proteinExistence type="predicted"/>
<dbReference type="PANTHER" id="PTHR38899">
    <property type="entry name" value="DOMAIN OOKINETE PROTEIN, PUTATIVE-RELATED"/>
    <property type="match status" value="1"/>
</dbReference>
<feature type="compositionally biased region" description="Low complexity" evidence="1">
    <location>
        <begin position="440"/>
        <end position="457"/>
    </location>
</feature>
<feature type="compositionally biased region" description="Low complexity" evidence="1">
    <location>
        <begin position="248"/>
        <end position="270"/>
    </location>
</feature>
<dbReference type="VEuPathDB" id="CryptoDB:Cvel_29220"/>
<feature type="compositionally biased region" description="Low complexity" evidence="1">
    <location>
        <begin position="306"/>
        <end position="361"/>
    </location>
</feature>
<name>A0A0G4HMD9_9ALVE</name>
<protein>
    <submittedName>
        <fullName evidence="2">Uncharacterized protein</fullName>
    </submittedName>
</protein>
<gene>
    <name evidence="2" type="ORF">Cvel_29220</name>
</gene>
<feature type="compositionally biased region" description="Low complexity" evidence="1">
    <location>
        <begin position="64"/>
        <end position="77"/>
    </location>
</feature>
<sequence>MRLTLPPESAEVQAAAAAAVGQEPVTTACERTDFSSVDKPGSVQRTGFSRSHDLLEVATDVSTEEPTTPGEESPVSPRSSSAEYLESAFFKNPSLPTLFIFDWDDTLLPSTWLYQQNQKLDASCVLSEEMKSDLNAMADACRLTLEMACAWGEVVIVTNARPNWVEMSCAKFMPNLLPLVSQLRIVSARARWEPLGYSNPADWKLRTFETVIDEFISVVRRDREREKEREKEYARSPLPTLGGVALLSQPQPQQQQQQQQASSVSQQSAQTEKETVKEDGEQVKKDGKAKEGGKDEDNTSEEESDVASSPSPSPVCPSEGPTDSDSPASSSTAAQQPDSASTSAPSSSSSSCSPVSSPSATDSEDICVASFGDSYHERNAVFAVAKQEEAWGNSRLVAKSLKFVEMPSLRDLLKEHFLLADVFPNVARHNAGLDLCVHTGAPKGAPSPESSSSSSSGGSEGAPPAPPTPPPAPSPSSGEAFG</sequence>
<organism evidence="2">
    <name type="scientific">Chromera velia CCMP2878</name>
    <dbReference type="NCBI Taxonomy" id="1169474"/>
    <lineage>
        <taxon>Eukaryota</taxon>
        <taxon>Sar</taxon>
        <taxon>Alveolata</taxon>
        <taxon>Colpodellida</taxon>
        <taxon>Chromeraceae</taxon>
        <taxon>Chromera</taxon>
    </lineage>
</organism>
<dbReference type="PANTHER" id="PTHR38899:SF1">
    <property type="entry name" value="PROTEIN KINASE"/>
    <property type="match status" value="1"/>
</dbReference>
<dbReference type="EMBL" id="CDMZ01003192">
    <property type="protein sequence ID" value="CEM45457.1"/>
    <property type="molecule type" value="Genomic_DNA"/>
</dbReference>
<evidence type="ECO:0000256" key="1">
    <source>
        <dbReference type="SAM" id="MobiDB-lite"/>
    </source>
</evidence>
<dbReference type="AlphaFoldDB" id="A0A0G4HMD9"/>
<feature type="region of interest" description="Disordered" evidence="1">
    <location>
        <begin position="15"/>
        <end position="79"/>
    </location>
</feature>
<feature type="region of interest" description="Disordered" evidence="1">
    <location>
        <begin position="221"/>
        <end position="363"/>
    </location>
</feature>
<feature type="compositionally biased region" description="Basic and acidic residues" evidence="1">
    <location>
        <begin position="221"/>
        <end position="234"/>
    </location>
</feature>
<accession>A0A0G4HMD9</accession>